<gene>
    <name evidence="2" type="ORF">OK345_05040</name>
</gene>
<accession>A0ABT3JUK3</accession>
<keyword evidence="1" id="KW-0812">Transmembrane</keyword>
<keyword evidence="3" id="KW-1185">Reference proteome</keyword>
<evidence type="ECO:0000256" key="1">
    <source>
        <dbReference type="SAM" id="Phobius"/>
    </source>
</evidence>
<feature type="transmembrane region" description="Helical" evidence="1">
    <location>
        <begin position="20"/>
        <end position="42"/>
    </location>
</feature>
<evidence type="ECO:0000313" key="3">
    <source>
        <dbReference type="Proteomes" id="UP001209922"/>
    </source>
</evidence>
<organism evidence="2 3">
    <name type="scientific">Xanthomonas chitinilytica</name>
    <dbReference type="NCBI Taxonomy" id="2989819"/>
    <lineage>
        <taxon>Bacteria</taxon>
        <taxon>Pseudomonadati</taxon>
        <taxon>Pseudomonadota</taxon>
        <taxon>Gammaproteobacteria</taxon>
        <taxon>Lysobacterales</taxon>
        <taxon>Lysobacteraceae</taxon>
        <taxon>Xanthomonas</taxon>
    </lineage>
</organism>
<comment type="caution">
    <text evidence="2">The sequence shown here is derived from an EMBL/GenBank/DDBJ whole genome shotgun (WGS) entry which is preliminary data.</text>
</comment>
<sequence length="239" mass="25915">MADTATPPRTLPPGKHTEQARIVAVWLMALSLAAITAMAVILHPQARKGPPHPRTALIGLPPGGTDASEPALRYFLGNPYSRRWSMASFCDETSPFGRERYFAHSQSPDGSSWWAILTVDGPSVDVRAWRGDAYPYRSSYIPAPFGPGGHPPDSARHLQLQREELAPLATAWRNPVLWGTQGAESGSRSLAGETVQLEACIDGTWAYRAYLEKPDNAPAGTALRKALMAILDRHAAPAE</sequence>
<protein>
    <submittedName>
        <fullName evidence="2">Uncharacterized protein</fullName>
    </submittedName>
</protein>
<keyword evidence="1" id="KW-1133">Transmembrane helix</keyword>
<proteinExistence type="predicted"/>
<dbReference type="RefSeq" id="WP_265126834.1">
    <property type="nucleotide sequence ID" value="NZ_JAPCHY010000003.1"/>
</dbReference>
<evidence type="ECO:0000313" key="2">
    <source>
        <dbReference type="EMBL" id="MCW4471874.1"/>
    </source>
</evidence>
<reference evidence="2 3" key="1">
    <citation type="submission" date="2022-10" db="EMBL/GenBank/DDBJ databases">
        <title>Xanthomonas sp. H13-6.</title>
        <authorList>
            <person name="Liu X."/>
            <person name="Deng Z."/>
            <person name="Jiang Y."/>
            <person name="Yu T."/>
            <person name="Ai J."/>
        </authorList>
    </citation>
    <scope>NUCLEOTIDE SEQUENCE [LARGE SCALE GENOMIC DNA]</scope>
    <source>
        <strain evidence="2 3">H13-6</strain>
    </source>
</reference>
<dbReference type="EMBL" id="JAPCHY010000003">
    <property type="protein sequence ID" value="MCW4471874.1"/>
    <property type="molecule type" value="Genomic_DNA"/>
</dbReference>
<name>A0ABT3JUK3_9XANT</name>
<keyword evidence="1" id="KW-0472">Membrane</keyword>
<dbReference type="Proteomes" id="UP001209922">
    <property type="component" value="Unassembled WGS sequence"/>
</dbReference>